<feature type="coiled-coil region" evidence="6">
    <location>
        <begin position="706"/>
        <end position="740"/>
    </location>
</feature>
<dbReference type="InterPro" id="IPR046791">
    <property type="entry name" value="Polycystin_dom"/>
</dbReference>
<name>A0A2R5GR15_9STRA</name>
<dbReference type="Proteomes" id="UP000241890">
    <property type="component" value="Unassembled WGS sequence"/>
</dbReference>
<keyword evidence="6" id="KW-0175">Coiled coil</keyword>
<keyword evidence="11" id="KW-1185">Reference proteome</keyword>
<reference evidence="10 11" key="1">
    <citation type="submission" date="2017-12" db="EMBL/GenBank/DDBJ databases">
        <title>Sequencing, de novo assembly and annotation of complete genome of a new Thraustochytrid species, strain FCC1311.</title>
        <authorList>
            <person name="Sedici K."/>
            <person name="Godart F."/>
            <person name="Aiese Cigliano R."/>
            <person name="Sanseverino W."/>
            <person name="Barakat M."/>
            <person name="Ortet P."/>
            <person name="Marechal E."/>
            <person name="Cagnac O."/>
            <person name="Amato A."/>
        </authorList>
    </citation>
    <scope>NUCLEOTIDE SEQUENCE [LARGE SCALE GENOMIC DNA]</scope>
</reference>
<sequence length="859" mass="96291">MDGVVLNASSATASTIPCVDGNRSMTFAHISNLEETYSWLKFVLQESQLFTGEASGTERGPSVSVQASSSSTAVQRQVPLIMPDEAFVPVGAIRLRQLRVKQEPCTNSKSEQSEQKCNLPYDEVNLNKDPFQGPISGRAYEFQEESTLARSTVVSEGRNLILDAKKITSNLRFAGIFYVYPASGFVIDIQGGNRSAASAHFEELRADRWLDDSTVALFVSFAAYSLNLDTYVYQTFLIELNPYGVTATTAETRPFKLVTNAETESTTEVLELVLMLFSSLLLAYLLFFHLVPLVRKGSLIQLFFGWAMYDTLNLSLVIVSVAIRMNLRTNQEAALVTDESTLISLMSDGRDVFVSDFDAYSRVLLQSQMISAWSLIICFLKFFKFMDMDKRFSIALTSMVESGTWLAGWLVFTVVSVLGLTLFCKFAYGYYSLRFSSFAESLTSVLLFTLQVFGEGFAAFAEADYVATPSQSTLSFVALRYGATSVPLSLPVFQILDTEYSIPFVQGLFFAFVFATVVIILITNMFQAILIFGYQKVAEQVQEEEDLRREQHAALQRSQRFRREGWLQRYIKMELSELYLVSKQGKILNQLKSVPEARARNLLSFPEVQRIVAEAIPNRRRAGEVAVELMSLYSTTLSRIDDAAVLFKDREIALREDRLDDELDASELPVLDATRGLEIAQTDRWQRDMQSGELIQSMVMVHSLQLESSSRRFREQLDDLAQTEREIRELAIGVENALQELQAREVDNMGDVFISRDPWDPRASSGVEARIDGAFDAHHVADGRHTYLGSFPTRLAAQNAIDEANSEIGRRSARATSSQRVGTPRGAQEESDTSVRIARTDNLEESEYGSLYESDGDEI</sequence>
<feature type="transmembrane region" description="Helical" evidence="8">
    <location>
        <begin position="508"/>
        <end position="532"/>
    </location>
</feature>
<dbReference type="PANTHER" id="PTHR10877">
    <property type="entry name" value="POLYCYSTIN FAMILY MEMBER"/>
    <property type="match status" value="1"/>
</dbReference>
<comment type="subcellular location">
    <subcellularLocation>
        <location evidence="1">Membrane</location>
        <topology evidence="1">Multi-pass membrane protein</topology>
    </subcellularLocation>
</comment>
<keyword evidence="5 8" id="KW-0472">Membrane</keyword>
<evidence type="ECO:0000256" key="5">
    <source>
        <dbReference type="ARBA" id="ARBA00023136"/>
    </source>
</evidence>
<gene>
    <name evidence="10" type="ORF">FCC1311_092592</name>
</gene>
<evidence type="ECO:0000259" key="9">
    <source>
        <dbReference type="Pfam" id="PF20519"/>
    </source>
</evidence>
<feature type="transmembrane region" description="Helical" evidence="8">
    <location>
        <begin position="442"/>
        <end position="461"/>
    </location>
</feature>
<evidence type="ECO:0000256" key="7">
    <source>
        <dbReference type="SAM" id="MobiDB-lite"/>
    </source>
</evidence>
<dbReference type="InterPro" id="IPR051223">
    <property type="entry name" value="Polycystin"/>
</dbReference>
<keyword evidence="3 8" id="KW-0812">Transmembrane</keyword>
<evidence type="ECO:0000256" key="4">
    <source>
        <dbReference type="ARBA" id="ARBA00022989"/>
    </source>
</evidence>
<feature type="transmembrane region" description="Helical" evidence="8">
    <location>
        <begin position="303"/>
        <end position="323"/>
    </location>
</feature>
<feature type="transmembrane region" description="Helical" evidence="8">
    <location>
        <begin position="473"/>
        <end position="496"/>
    </location>
</feature>
<comment type="caution">
    <text evidence="10">The sequence shown here is derived from an EMBL/GenBank/DDBJ whole genome shotgun (WGS) entry which is preliminary data.</text>
</comment>
<feature type="domain" description="Polycystin" evidence="9">
    <location>
        <begin position="87"/>
        <end position="258"/>
    </location>
</feature>
<feature type="transmembrane region" description="Helical" evidence="8">
    <location>
        <begin position="363"/>
        <end position="383"/>
    </location>
</feature>
<accession>A0A2R5GR15</accession>
<dbReference type="EMBL" id="BEYU01000140">
    <property type="protein sequence ID" value="GBG33035.1"/>
    <property type="molecule type" value="Genomic_DNA"/>
</dbReference>
<dbReference type="PANTHER" id="PTHR10877:SF183">
    <property type="entry name" value="AT14535P-RELATED"/>
    <property type="match status" value="1"/>
</dbReference>
<organism evidence="10 11">
    <name type="scientific">Hondaea fermentalgiana</name>
    <dbReference type="NCBI Taxonomy" id="2315210"/>
    <lineage>
        <taxon>Eukaryota</taxon>
        <taxon>Sar</taxon>
        <taxon>Stramenopiles</taxon>
        <taxon>Bigyra</taxon>
        <taxon>Labyrinthulomycetes</taxon>
        <taxon>Thraustochytrida</taxon>
        <taxon>Thraustochytriidae</taxon>
        <taxon>Hondaea</taxon>
    </lineage>
</organism>
<evidence type="ECO:0000256" key="1">
    <source>
        <dbReference type="ARBA" id="ARBA00004141"/>
    </source>
</evidence>
<feature type="transmembrane region" description="Helical" evidence="8">
    <location>
        <begin position="272"/>
        <end position="291"/>
    </location>
</feature>
<proteinExistence type="inferred from homology"/>
<evidence type="ECO:0000256" key="3">
    <source>
        <dbReference type="ARBA" id="ARBA00022692"/>
    </source>
</evidence>
<keyword evidence="4 8" id="KW-1133">Transmembrane helix</keyword>
<evidence type="ECO:0000256" key="8">
    <source>
        <dbReference type="SAM" id="Phobius"/>
    </source>
</evidence>
<comment type="similarity">
    <text evidence="2">Belongs to the polycystin family.</text>
</comment>
<feature type="region of interest" description="Disordered" evidence="7">
    <location>
        <begin position="807"/>
        <end position="859"/>
    </location>
</feature>
<dbReference type="GO" id="GO:0016020">
    <property type="term" value="C:membrane"/>
    <property type="evidence" value="ECO:0007669"/>
    <property type="project" value="UniProtKB-SubCell"/>
</dbReference>
<protein>
    <submittedName>
        <fullName evidence="10">Polycystin-2</fullName>
    </submittedName>
</protein>
<evidence type="ECO:0000313" key="10">
    <source>
        <dbReference type="EMBL" id="GBG33035.1"/>
    </source>
</evidence>
<dbReference type="InParanoid" id="A0A2R5GR15"/>
<evidence type="ECO:0000256" key="2">
    <source>
        <dbReference type="ARBA" id="ARBA00007200"/>
    </source>
</evidence>
<dbReference type="Pfam" id="PF20519">
    <property type="entry name" value="Polycystin_dom"/>
    <property type="match status" value="1"/>
</dbReference>
<feature type="transmembrane region" description="Helical" evidence="8">
    <location>
        <begin position="404"/>
        <end position="430"/>
    </location>
</feature>
<dbReference type="AlphaFoldDB" id="A0A2R5GR15"/>
<dbReference type="OrthoDB" id="444119at2759"/>
<evidence type="ECO:0000256" key="6">
    <source>
        <dbReference type="SAM" id="Coils"/>
    </source>
</evidence>
<evidence type="ECO:0000313" key="11">
    <source>
        <dbReference type="Proteomes" id="UP000241890"/>
    </source>
</evidence>